<protein>
    <submittedName>
        <fullName evidence="1">Uncharacterized protein</fullName>
    </submittedName>
</protein>
<dbReference type="Proteomes" id="UP000075420">
    <property type="component" value="Unassembled WGS sequence"/>
</dbReference>
<reference evidence="1 2" key="1">
    <citation type="submission" date="2014-02" db="EMBL/GenBank/DDBJ databases">
        <title>The small core and large imbalanced accessory genome model reveals a collaborative survival strategy of Sorangium cellulosum strains in nature.</title>
        <authorList>
            <person name="Han K."/>
            <person name="Peng R."/>
            <person name="Blom J."/>
            <person name="Li Y.-Z."/>
        </authorList>
    </citation>
    <scope>NUCLEOTIDE SEQUENCE [LARGE SCALE GENOMIC DNA]</scope>
    <source>
        <strain evidence="1 2">So0157-25</strain>
    </source>
</reference>
<evidence type="ECO:0000313" key="2">
    <source>
        <dbReference type="Proteomes" id="UP000075420"/>
    </source>
</evidence>
<accession>A0A150PDV3</accession>
<comment type="caution">
    <text evidence="1">The sequence shown here is derived from an EMBL/GenBank/DDBJ whole genome shotgun (WGS) entry which is preliminary data.</text>
</comment>
<proteinExistence type="predicted"/>
<organism evidence="1 2">
    <name type="scientific">Sorangium cellulosum</name>
    <name type="common">Polyangium cellulosum</name>
    <dbReference type="NCBI Taxonomy" id="56"/>
    <lineage>
        <taxon>Bacteria</taxon>
        <taxon>Pseudomonadati</taxon>
        <taxon>Myxococcota</taxon>
        <taxon>Polyangia</taxon>
        <taxon>Polyangiales</taxon>
        <taxon>Polyangiaceae</taxon>
        <taxon>Sorangium</taxon>
    </lineage>
</organism>
<dbReference type="EMBL" id="JELY01002023">
    <property type="protein sequence ID" value="KYF53855.1"/>
    <property type="molecule type" value="Genomic_DNA"/>
</dbReference>
<sequence length="69" mass="7195">MFFVALCLALVTIEYRRAGARFRSALAAAGVAQGLSAGEAAREAWRHDAAFLAERAAGQSAAGDDARRG</sequence>
<evidence type="ECO:0000313" key="1">
    <source>
        <dbReference type="EMBL" id="KYF53855.1"/>
    </source>
</evidence>
<gene>
    <name evidence="1" type="ORF">BE08_35095</name>
</gene>
<dbReference type="AlphaFoldDB" id="A0A150PDV3"/>
<name>A0A150PDV3_SORCE</name>